<protein>
    <submittedName>
        <fullName evidence="2">Uncharacterized protein</fullName>
    </submittedName>
</protein>
<comment type="caution">
    <text evidence="2">The sequence shown here is derived from an EMBL/GenBank/DDBJ whole genome shotgun (WGS) entry which is preliminary data.</text>
</comment>
<dbReference type="Proteomes" id="UP000603200">
    <property type="component" value="Unassembled WGS sequence"/>
</dbReference>
<reference evidence="2 3" key="1">
    <citation type="submission" date="2021-01" db="EMBL/GenBank/DDBJ databases">
        <title>Whole genome shotgun sequence of Actinoplanes humidus NBRC 14915.</title>
        <authorList>
            <person name="Komaki H."/>
            <person name="Tamura T."/>
        </authorList>
    </citation>
    <scope>NUCLEOTIDE SEQUENCE [LARGE SCALE GENOMIC DNA]</scope>
    <source>
        <strain evidence="2 3">NBRC 14915</strain>
    </source>
</reference>
<evidence type="ECO:0000256" key="1">
    <source>
        <dbReference type="SAM" id="MobiDB-lite"/>
    </source>
</evidence>
<keyword evidence="3" id="KW-1185">Reference proteome</keyword>
<accession>A0ABQ4A7D8</accession>
<name>A0ABQ4A7D8_9ACTN</name>
<sequence>MISEGTADALRAAYYYAVVDDRPVVDVAMVRAAAGRITAKRPGPREVTPPSEPGETGDAPDLREARWWVRRDNDPLPAVDPGWSISVVTALAGGEFATLPGDPAPVTTIIGLLGVGGGLEHPRRVVRWMSGLTRRMLDRADGPVLIALEMEAARQAVRLGRQLDSAAVILAALSLDEQLAAAGQRLVPGAGPANQGGAMLRSRGVTLAAAQEAAPGVREEVELSPRQLVWGHTAVDPSWTAGAVVLWEAAKELAEDGPAGTTHLVRALEVTGAPAATAMLAAVG</sequence>
<evidence type="ECO:0000313" key="2">
    <source>
        <dbReference type="EMBL" id="GIE26543.1"/>
    </source>
</evidence>
<organism evidence="2 3">
    <name type="scientific">Winogradskya humida</name>
    <dbReference type="NCBI Taxonomy" id="113566"/>
    <lineage>
        <taxon>Bacteria</taxon>
        <taxon>Bacillati</taxon>
        <taxon>Actinomycetota</taxon>
        <taxon>Actinomycetes</taxon>
        <taxon>Micromonosporales</taxon>
        <taxon>Micromonosporaceae</taxon>
        <taxon>Winogradskya</taxon>
    </lineage>
</organism>
<gene>
    <name evidence="2" type="ORF">Ahu01nite_096450</name>
</gene>
<evidence type="ECO:0000313" key="3">
    <source>
        <dbReference type="Proteomes" id="UP000603200"/>
    </source>
</evidence>
<feature type="region of interest" description="Disordered" evidence="1">
    <location>
        <begin position="40"/>
        <end position="62"/>
    </location>
</feature>
<dbReference type="EMBL" id="BOMN01000146">
    <property type="protein sequence ID" value="GIE26543.1"/>
    <property type="molecule type" value="Genomic_DNA"/>
</dbReference>
<proteinExistence type="predicted"/>